<evidence type="ECO:0000256" key="12">
    <source>
        <dbReference type="SAM" id="SignalP"/>
    </source>
</evidence>
<keyword evidence="9 11" id="KW-0472">Membrane</keyword>
<gene>
    <name evidence="14" type="ORF">MNOR_LOCUS15624</name>
</gene>
<comment type="subcellular location">
    <subcellularLocation>
        <location evidence="1">Cell membrane</location>
    </subcellularLocation>
</comment>
<dbReference type="PROSITE" id="PS51450">
    <property type="entry name" value="LRR"/>
    <property type="match status" value="6"/>
</dbReference>
<evidence type="ECO:0000256" key="9">
    <source>
        <dbReference type="ARBA" id="ARBA00023136"/>
    </source>
</evidence>
<organism evidence="14 15">
    <name type="scientific">Meganyctiphanes norvegica</name>
    <name type="common">Northern krill</name>
    <name type="synonym">Thysanopoda norvegica</name>
    <dbReference type="NCBI Taxonomy" id="48144"/>
    <lineage>
        <taxon>Eukaryota</taxon>
        <taxon>Metazoa</taxon>
        <taxon>Ecdysozoa</taxon>
        <taxon>Arthropoda</taxon>
        <taxon>Crustacea</taxon>
        <taxon>Multicrustacea</taxon>
        <taxon>Malacostraca</taxon>
        <taxon>Eumalacostraca</taxon>
        <taxon>Eucarida</taxon>
        <taxon>Euphausiacea</taxon>
        <taxon>Euphausiidae</taxon>
        <taxon>Meganyctiphanes</taxon>
    </lineage>
</organism>
<dbReference type="InterPro" id="IPR032675">
    <property type="entry name" value="LRR_dom_sf"/>
</dbReference>
<keyword evidence="15" id="KW-1185">Reference proteome</keyword>
<feature type="domain" description="TIR" evidence="13">
    <location>
        <begin position="1032"/>
        <end position="1168"/>
    </location>
</feature>
<dbReference type="InterPro" id="IPR001611">
    <property type="entry name" value="Leu-rich_rpt"/>
</dbReference>
<proteinExistence type="inferred from homology"/>
<keyword evidence="7" id="KW-0677">Repeat</keyword>
<dbReference type="SUPFAM" id="SSF52047">
    <property type="entry name" value="RNI-like"/>
    <property type="match status" value="1"/>
</dbReference>
<dbReference type="PROSITE" id="PS50104">
    <property type="entry name" value="TIR"/>
    <property type="match status" value="1"/>
</dbReference>
<dbReference type="PANTHER" id="PTHR24373:SF385">
    <property type="entry name" value="GH01279P-RELATED"/>
    <property type="match status" value="1"/>
</dbReference>
<keyword evidence="6 12" id="KW-0732">Signal</keyword>
<evidence type="ECO:0000256" key="10">
    <source>
        <dbReference type="SAM" id="MobiDB-lite"/>
    </source>
</evidence>
<evidence type="ECO:0000256" key="8">
    <source>
        <dbReference type="ARBA" id="ARBA00022989"/>
    </source>
</evidence>
<feature type="region of interest" description="Disordered" evidence="10">
    <location>
        <begin position="1340"/>
        <end position="1359"/>
    </location>
</feature>
<feature type="chain" id="PRO_5043920792" description="TIR domain-containing protein" evidence="12">
    <location>
        <begin position="21"/>
        <end position="1369"/>
    </location>
</feature>
<feature type="compositionally biased region" description="Low complexity" evidence="10">
    <location>
        <begin position="1340"/>
        <end position="1349"/>
    </location>
</feature>
<keyword evidence="5 11" id="KW-0812">Transmembrane</keyword>
<dbReference type="SMART" id="SM00364">
    <property type="entry name" value="LRR_BAC"/>
    <property type="match status" value="6"/>
</dbReference>
<dbReference type="Pfam" id="PF13676">
    <property type="entry name" value="TIR_2"/>
    <property type="match status" value="1"/>
</dbReference>
<feature type="region of interest" description="Disordered" evidence="10">
    <location>
        <begin position="1286"/>
        <end position="1330"/>
    </location>
</feature>
<dbReference type="Gene3D" id="3.40.50.10140">
    <property type="entry name" value="Toll/interleukin-1 receptor homology (TIR) domain"/>
    <property type="match status" value="1"/>
</dbReference>
<dbReference type="FunFam" id="3.40.50.10140:FF:000021">
    <property type="entry name" value="Toll receptor 13"/>
    <property type="match status" value="1"/>
</dbReference>
<protein>
    <recommendedName>
        <fullName evidence="13">TIR domain-containing protein</fullName>
    </recommendedName>
</protein>
<evidence type="ECO:0000313" key="15">
    <source>
        <dbReference type="Proteomes" id="UP001497623"/>
    </source>
</evidence>
<dbReference type="Pfam" id="PF13855">
    <property type="entry name" value="LRR_8"/>
    <property type="match status" value="6"/>
</dbReference>
<dbReference type="FunFam" id="3.80.10.10:FF:001438">
    <property type="entry name" value="Uncharacterized protein"/>
    <property type="match status" value="1"/>
</dbReference>
<dbReference type="InterPro" id="IPR050328">
    <property type="entry name" value="Dev_Immune_Receptor"/>
</dbReference>
<dbReference type="PRINTS" id="PR00019">
    <property type="entry name" value="LEURICHRPT"/>
</dbReference>
<dbReference type="Proteomes" id="UP001497623">
    <property type="component" value="Unassembled WGS sequence"/>
</dbReference>
<dbReference type="SUPFAM" id="SSF52058">
    <property type="entry name" value="L domain-like"/>
    <property type="match status" value="2"/>
</dbReference>
<keyword evidence="8 11" id="KW-1133">Transmembrane helix</keyword>
<keyword evidence="3" id="KW-1003">Cell membrane</keyword>
<dbReference type="SMART" id="SM00365">
    <property type="entry name" value="LRR_SD22"/>
    <property type="match status" value="7"/>
</dbReference>
<evidence type="ECO:0000256" key="4">
    <source>
        <dbReference type="ARBA" id="ARBA00022614"/>
    </source>
</evidence>
<comment type="caution">
    <text evidence="14">The sequence shown here is derived from an EMBL/GenBank/DDBJ whole genome shotgun (WGS) entry which is preliminary data.</text>
</comment>
<dbReference type="GO" id="GO:0005886">
    <property type="term" value="C:plasma membrane"/>
    <property type="evidence" value="ECO:0007669"/>
    <property type="project" value="UniProtKB-SubCell"/>
</dbReference>
<evidence type="ECO:0000256" key="2">
    <source>
        <dbReference type="ARBA" id="ARBA00009634"/>
    </source>
</evidence>
<feature type="transmembrane region" description="Helical" evidence="11">
    <location>
        <begin position="977"/>
        <end position="1001"/>
    </location>
</feature>
<feature type="signal peptide" evidence="12">
    <location>
        <begin position="1"/>
        <end position="20"/>
    </location>
</feature>
<keyword evidence="4" id="KW-0433">Leucine-rich repeat</keyword>
<evidence type="ECO:0000256" key="3">
    <source>
        <dbReference type="ARBA" id="ARBA00022475"/>
    </source>
</evidence>
<dbReference type="Gene3D" id="3.80.10.10">
    <property type="entry name" value="Ribonuclease Inhibitor"/>
    <property type="match status" value="7"/>
</dbReference>
<name>A0AAV2QPU2_MEGNR</name>
<accession>A0AAV2QPU2</accession>
<dbReference type="GO" id="GO:0007165">
    <property type="term" value="P:signal transduction"/>
    <property type="evidence" value="ECO:0007669"/>
    <property type="project" value="InterPro"/>
</dbReference>
<dbReference type="SMART" id="SM00369">
    <property type="entry name" value="LRR_TYP"/>
    <property type="match status" value="24"/>
</dbReference>
<dbReference type="InterPro" id="IPR035897">
    <property type="entry name" value="Toll_tir_struct_dom_sf"/>
</dbReference>
<comment type="similarity">
    <text evidence="2">Belongs to the Toll-like receptor family.</text>
</comment>
<dbReference type="FunFam" id="3.80.10.10:FF:001164">
    <property type="entry name" value="GH01279p"/>
    <property type="match status" value="2"/>
</dbReference>
<dbReference type="SUPFAM" id="SSF52200">
    <property type="entry name" value="Toll/Interleukin receptor TIR domain"/>
    <property type="match status" value="1"/>
</dbReference>
<evidence type="ECO:0000256" key="1">
    <source>
        <dbReference type="ARBA" id="ARBA00004236"/>
    </source>
</evidence>
<dbReference type="EMBL" id="CAXKWB010009852">
    <property type="protein sequence ID" value="CAL4096206.1"/>
    <property type="molecule type" value="Genomic_DNA"/>
</dbReference>
<reference evidence="14 15" key="1">
    <citation type="submission" date="2024-05" db="EMBL/GenBank/DDBJ databases">
        <authorList>
            <person name="Wallberg A."/>
        </authorList>
    </citation>
    <scope>NUCLEOTIDE SEQUENCE [LARGE SCALE GENOMIC DNA]</scope>
</reference>
<dbReference type="InterPro" id="IPR003591">
    <property type="entry name" value="Leu-rich_rpt_typical-subtyp"/>
</dbReference>
<dbReference type="PANTHER" id="PTHR24373">
    <property type="entry name" value="SLIT RELATED LEUCINE-RICH REPEAT NEURONAL PROTEIN"/>
    <property type="match status" value="1"/>
</dbReference>
<evidence type="ECO:0000256" key="6">
    <source>
        <dbReference type="ARBA" id="ARBA00022729"/>
    </source>
</evidence>
<dbReference type="SMART" id="SM00255">
    <property type="entry name" value="TIR"/>
    <property type="match status" value="1"/>
</dbReference>
<evidence type="ECO:0000259" key="13">
    <source>
        <dbReference type="PROSITE" id="PS50104"/>
    </source>
</evidence>
<evidence type="ECO:0000313" key="14">
    <source>
        <dbReference type="EMBL" id="CAL4096206.1"/>
    </source>
</evidence>
<evidence type="ECO:0000256" key="11">
    <source>
        <dbReference type="SAM" id="Phobius"/>
    </source>
</evidence>
<feature type="compositionally biased region" description="Low complexity" evidence="10">
    <location>
        <begin position="1313"/>
        <end position="1330"/>
    </location>
</feature>
<sequence length="1369" mass="154772">MASHVTIIVFTSVLLALSQAFTFQSPENCKWRLQDGNRNQIALDCSIRTINSDFDIFKFRSDQSEQITSINVECSDVLFFQSTLEPRAFQRFYHLQQLDIQFCKLNSLPAGTFLGLDNMKSLTVRTHNSDWSAMALELIPNSLVGMPHLESLDFGENNLWDLPERVFCPLPALRHLNLTSNRLQEVFKVGVVGGCGAHLVTLDLSANDLVALSEAGLAGLKSLRELFLQYNEISILHDGAFIGLSALTVLNVSSNHLVALPPGVFNETSGLQELYLQNNSLSVVAPGLFSTLSYLTILDMSVNQLTSEWVTADTFRGLLRLVVLNLSSNRLTQVTLDMFRDLSALQVLDLSHNSLTVIADKIFSSLANLHRIDLSFNQLRTVERQSLAGLHVLSAVSVAHNNISNIADEAFENCTGLRDLRLEFNALSEIPVAIGDLISLRTLRISHNVLSSIKHDDLIHLTGIQHLDMSNNVLKGICKQCLENLSELEVLDLSSNELSTIPQGSFDSNVALQVLRVDGNKLSDINGLFASLPNLLWLNVSDNRVTWFDYALIPSQLMYLDLQNNRIQDLGNYFNIESKLELRTLDVSHNQLESLGPSSVPDSCELLFVNSNKITRITPGTFSAKRNLSMVDLFDNLLSKIDLNSISIPLVPENKDLPEFYIGGNPIFCDCQMEWMHRVHQISSLRQHPRVMDLDKVTCTLPYPRLEENRVSFLNTQPSEFLCPYTSHCFALCQCCDFIACDCQMTCPDGCSCYHDNTWATNIVDCSAGNHHQLPEDIPMDATVVYMDGNEIPLLDAHHLIGRKNLQAMYLNRSRIEKIQNRTFHGLSSLKKLHLEDNMIVDLEGFEFDQMIHLRELYLQNNRLKYINNATFSSLKSLEILWLDGNYLFDFPVWHLKLNPELKAVTLSVNMWSCECQYMVDLKRWLIQEKNVVRDAKSMYCVSNYTGDPGPYVLESSYSCENFIATSIVQQRNENDFLQPVLITFSVFFLVLVVGVFYAVFRIRLHASNSKKCSLRCFHSDPISIESSENNKLYDVFVSYSELDAAFVNEVFAAELENGDPSYNVCLASRDYQTIGTYVGDFIVQSIESSQKIILIITKNFIENDWCKFSFKAAHLEAIKNMKNRTVVVLCGDVTENDMDPDLQSIVKRSTKLKYEDKSFWSKLHASLPSHIQKMSNKCYITETNYVTRNNLPTFSPIQSLKKGVPLVPTMVLGQPIKTSNHYYNHNTHTNLHQQQSSQDSSDLDKTFVSVETSQSSLGSSLAPSLDHSYMSIDYAQARNLHIYASIDDPSSPPRMYPSAHHPSVHTLHQHMRQQQQQQHTHHSQQQQQQLSEDLLLLQQHHQQQRPQHTPISAPPGFGDTSVSASYFI</sequence>
<dbReference type="InterPro" id="IPR000157">
    <property type="entry name" value="TIR_dom"/>
</dbReference>
<evidence type="ECO:0000256" key="5">
    <source>
        <dbReference type="ARBA" id="ARBA00022692"/>
    </source>
</evidence>
<evidence type="ECO:0000256" key="7">
    <source>
        <dbReference type="ARBA" id="ARBA00022737"/>
    </source>
</evidence>